<dbReference type="SUPFAM" id="SSF55729">
    <property type="entry name" value="Acyl-CoA N-acyltransferases (Nat)"/>
    <property type="match status" value="1"/>
</dbReference>
<dbReference type="CDD" id="cd04301">
    <property type="entry name" value="NAT_SF"/>
    <property type="match status" value="1"/>
</dbReference>
<dbReference type="PANTHER" id="PTHR13947">
    <property type="entry name" value="GNAT FAMILY N-ACETYLTRANSFERASE"/>
    <property type="match status" value="1"/>
</dbReference>
<dbReference type="InterPro" id="IPR050769">
    <property type="entry name" value="NAT_camello-type"/>
</dbReference>
<reference evidence="3 4" key="1">
    <citation type="submission" date="2006-02" db="EMBL/GenBank/DDBJ databases">
        <authorList>
            <person name="Pinhassi J."/>
            <person name="Pedros-Alio C."/>
            <person name="Ferriera S."/>
            <person name="Johnson J."/>
            <person name="Kravitz S."/>
            <person name="Halpern A."/>
            <person name="Remington K."/>
            <person name="Beeson K."/>
            <person name="Tran B."/>
            <person name="Rogers Y.-H."/>
            <person name="Friedman R."/>
            <person name="Venter J.C."/>
        </authorList>
    </citation>
    <scope>NUCLEOTIDE SEQUENCE [LARGE SCALE GENOMIC DNA]</scope>
    <source>
        <strain evidence="3 4">MED297</strain>
    </source>
</reference>
<dbReference type="Proteomes" id="UP000005953">
    <property type="component" value="Unassembled WGS sequence"/>
</dbReference>
<gene>
    <name evidence="3" type="ORF">MED297_05719</name>
</gene>
<dbReference type="AlphaFoldDB" id="A4BD78"/>
<sequence length="176" mass="19482">MSSYRIRSLSADDNEAMAALIRTVLGEFDADRPGFASSDPEMADLYRAYDRPSHAYWVAVDDSGEVVGGVGIAPLEPAINGVSELRKMYLHPKARGQGVGRALLTKALAYAEHHYRWCYLETLVRMDRAQALYRQAGFMSLPSPLVDTGHHGCDRWMLLEFSADHRFSGSDDTIGG</sequence>
<evidence type="ECO:0000313" key="4">
    <source>
        <dbReference type="Proteomes" id="UP000005953"/>
    </source>
</evidence>
<evidence type="ECO:0000313" key="3">
    <source>
        <dbReference type="EMBL" id="EAR09822.1"/>
    </source>
</evidence>
<dbReference type="GO" id="GO:0008080">
    <property type="term" value="F:N-acetyltransferase activity"/>
    <property type="evidence" value="ECO:0007669"/>
    <property type="project" value="InterPro"/>
</dbReference>
<keyword evidence="4" id="KW-1185">Reference proteome</keyword>
<evidence type="ECO:0000256" key="1">
    <source>
        <dbReference type="ARBA" id="ARBA00022679"/>
    </source>
</evidence>
<dbReference type="Gene3D" id="3.40.630.30">
    <property type="match status" value="1"/>
</dbReference>
<dbReference type="Pfam" id="PF00583">
    <property type="entry name" value="Acetyltransf_1"/>
    <property type="match status" value="1"/>
</dbReference>
<dbReference type="STRING" id="314283.MED297_05719"/>
<dbReference type="InterPro" id="IPR000182">
    <property type="entry name" value="GNAT_dom"/>
</dbReference>
<dbReference type="RefSeq" id="WP_008048299.1">
    <property type="nucleotide sequence ID" value="NZ_CH724155.1"/>
</dbReference>
<organism evidence="3 4">
    <name type="scientific">Reinekea blandensis MED297</name>
    <dbReference type="NCBI Taxonomy" id="314283"/>
    <lineage>
        <taxon>Bacteria</taxon>
        <taxon>Pseudomonadati</taxon>
        <taxon>Pseudomonadota</taxon>
        <taxon>Gammaproteobacteria</taxon>
        <taxon>Oceanospirillales</taxon>
        <taxon>Saccharospirillaceae</taxon>
        <taxon>Reinekea</taxon>
    </lineage>
</organism>
<protein>
    <submittedName>
        <fullName evidence="3">Predicted acetyltransferase</fullName>
    </submittedName>
</protein>
<comment type="caution">
    <text evidence="3">The sequence shown here is derived from an EMBL/GenBank/DDBJ whole genome shotgun (WGS) entry which is preliminary data.</text>
</comment>
<name>A4BD78_9GAMM</name>
<proteinExistence type="predicted"/>
<dbReference type="PANTHER" id="PTHR13947:SF37">
    <property type="entry name" value="LD18367P"/>
    <property type="match status" value="1"/>
</dbReference>
<evidence type="ECO:0000259" key="2">
    <source>
        <dbReference type="PROSITE" id="PS51186"/>
    </source>
</evidence>
<accession>A4BD78</accession>
<keyword evidence="1 3" id="KW-0808">Transferase</keyword>
<dbReference type="PROSITE" id="PS51186">
    <property type="entry name" value="GNAT"/>
    <property type="match status" value="1"/>
</dbReference>
<dbReference type="EMBL" id="AAOE01000007">
    <property type="protein sequence ID" value="EAR09822.1"/>
    <property type="molecule type" value="Genomic_DNA"/>
</dbReference>
<dbReference type="OrthoDB" id="5419426at2"/>
<feature type="domain" description="N-acetyltransferase" evidence="2">
    <location>
        <begin position="4"/>
        <end position="162"/>
    </location>
</feature>
<dbReference type="InterPro" id="IPR016181">
    <property type="entry name" value="Acyl_CoA_acyltransferase"/>
</dbReference>
<dbReference type="HOGENOM" id="CLU_013985_11_2_6"/>